<dbReference type="EMBL" id="SJCY01000009">
    <property type="protein sequence ID" value="TDG35632.1"/>
    <property type="molecule type" value="Genomic_DNA"/>
</dbReference>
<evidence type="ECO:0000313" key="1">
    <source>
        <dbReference type="EMBL" id="TDG35632.1"/>
    </source>
</evidence>
<sequence length="147" mass="17064">MKNIILTLLILSLCTISFGQKLTIKKATLDRRIVDHHDDEVLVEGILNVKYEVYNNTNDTIYLFNRSVEPFLDEKPFQLVQTQSSIEKFSKDCKGRFVYNQPPSAYYFKKLNIEEDITTIPPKGKEKMNITRYVDEGLCPLKGKKLN</sequence>
<accession>A0A4R5MJC5</accession>
<keyword evidence="2" id="KW-1185">Reference proteome</keyword>
<comment type="caution">
    <text evidence="1">The sequence shown here is derived from an EMBL/GenBank/DDBJ whole genome shotgun (WGS) entry which is preliminary data.</text>
</comment>
<dbReference type="Proteomes" id="UP000295668">
    <property type="component" value="Unassembled WGS sequence"/>
</dbReference>
<protein>
    <submittedName>
        <fullName evidence="1">Uncharacterized protein</fullName>
    </submittedName>
</protein>
<name>A0A4R5MJC5_9SPHI</name>
<gene>
    <name evidence="1" type="ORF">EZJ43_13515</name>
</gene>
<dbReference type="AlphaFoldDB" id="A0A4R5MJC5"/>
<proteinExistence type="predicted"/>
<dbReference type="RefSeq" id="WP_133263242.1">
    <property type="nucleotide sequence ID" value="NZ_SJCY01000009.1"/>
</dbReference>
<reference evidence="1 2" key="1">
    <citation type="submission" date="2019-02" db="EMBL/GenBank/DDBJ databases">
        <title>Pedobacter sp. nov., a novel speices isolated from soil of pinguins habitat in Antarcitica.</title>
        <authorList>
            <person name="He R.-H."/>
        </authorList>
    </citation>
    <scope>NUCLEOTIDE SEQUENCE [LARGE SCALE GENOMIC DNA]</scope>
    <source>
        <strain evidence="1 2">E01020</strain>
    </source>
</reference>
<dbReference type="OrthoDB" id="9853276at2"/>
<evidence type="ECO:0000313" key="2">
    <source>
        <dbReference type="Proteomes" id="UP000295668"/>
    </source>
</evidence>
<organism evidence="1 2">
    <name type="scientific">Pedobacter changchengzhani</name>
    <dbReference type="NCBI Taxonomy" id="2529274"/>
    <lineage>
        <taxon>Bacteria</taxon>
        <taxon>Pseudomonadati</taxon>
        <taxon>Bacteroidota</taxon>
        <taxon>Sphingobacteriia</taxon>
        <taxon>Sphingobacteriales</taxon>
        <taxon>Sphingobacteriaceae</taxon>
        <taxon>Pedobacter</taxon>
    </lineage>
</organism>